<evidence type="ECO:0000313" key="1">
    <source>
        <dbReference type="EMBL" id="KAJ9085423.1"/>
    </source>
</evidence>
<protein>
    <submittedName>
        <fullName evidence="1">Uncharacterized protein</fullName>
    </submittedName>
</protein>
<name>A0ACC2UF28_9FUNG</name>
<organism evidence="1 2">
    <name type="scientific">Entomophthora muscae</name>
    <dbReference type="NCBI Taxonomy" id="34485"/>
    <lineage>
        <taxon>Eukaryota</taxon>
        <taxon>Fungi</taxon>
        <taxon>Fungi incertae sedis</taxon>
        <taxon>Zoopagomycota</taxon>
        <taxon>Entomophthoromycotina</taxon>
        <taxon>Entomophthoromycetes</taxon>
        <taxon>Entomophthorales</taxon>
        <taxon>Entomophthoraceae</taxon>
        <taxon>Entomophthora</taxon>
    </lineage>
</organism>
<keyword evidence="2" id="KW-1185">Reference proteome</keyword>
<evidence type="ECO:0000313" key="2">
    <source>
        <dbReference type="Proteomes" id="UP001165960"/>
    </source>
</evidence>
<reference evidence="1" key="1">
    <citation type="submission" date="2022-04" db="EMBL/GenBank/DDBJ databases">
        <title>Genome of the entomopathogenic fungus Entomophthora muscae.</title>
        <authorList>
            <person name="Elya C."/>
            <person name="Lovett B.R."/>
            <person name="Lee E."/>
            <person name="Macias A.M."/>
            <person name="Hajek A.E."/>
            <person name="De Bivort B.L."/>
            <person name="Kasson M.T."/>
            <person name="De Fine Licht H.H."/>
            <person name="Stajich J.E."/>
        </authorList>
    </citation>
    <scope>NUCLEOTIDE SEQUENCE</scope>
    <source>
        <strain evidence="1">Berkeley</strain>
    </source>
</reference>
<sequence>MKFIYLVASAVTSINNIRCTFDYRPRDQANRNLNCFAKPPIEVHMRPAKPTSVIYFYDSGLMQCRKRALYYSPTACIPFPTMEDCVEACVDQTSPNFSEYWGWLRF</sequence>
<gene>
    <name evidence="1" type="ORF">DSO57_1014253</name>
</gene>
<dbReference type="Proteomes" id="UP001165960">
    <property type="component" value="Unassembled WGS sequence"/>
</dbReference>
<comment type="caution">
    <text evidence="1">The sequence shown here is derived from an EMBL/GenBank/DDBJ whole genome shotgun (WGS) entry which is preliminary data.</text>
</comment>
<proteinExistence type="predicted"/>
<accession>A0ACC2UF28</accession>
<dbReference type="EMBL" id="QTSX02000764">
    <property type="protein sequence ID" value="KAJ9085423.1"/>
    <property type="molecule type" value="Genomic_DNA"/>
</dbReference>